<keyword evidence="2" id="KW-0812">Transmembrane</keyword>
<dbReference type="STRING" id="764103.G7EB28"/>
<feature type="transmembrane region" description="Helical" evidence="2">
    <location>
        <begin position="472"/>
        <end position="490"/>
    </location>
</feature>
<evidence type="ECO:0000256" key="1">
    <source>
        <dbReference type="SAM" id="MobiDB-lite"/>
    </source>
</evidence>
<protein>
    <recommendedName>
        <fullName evidence="5">EamA domain-containing protein</fullName>
    </recommendedName>
</protein>
<feature type="transmembrane region" description="Helical" evidence="2">
    <location>
        <begin position="199"/>
        <end position="215"/>
    </location>
</feature>
<comment type="caution">
    <text evidence="3">The sequence shown here is derived from an EMBL/GenBank/DDBJ whole genome shotgun (WGS) entry which is preliminary data.</text>
</comment>
<evidence type="ECO:0000313" key="3">
    <source>
        <dbReference type="EMBL" id="GAB00039.1"/>
    </source>
</evidence>
<feature type="transmembrane region" description="Helical" evidence="2">
    <location>
        <begin position="173"/>
        <end position="190"/>
    </location>
</feature>
<dbReference type="InParanoid" id="G7EB28"/>
<keyword evidence="2" id="KW-1133">Transmembrane helix</keyword>
<keyword evidence="2" id="KW-0472">Membrane</keyword>
<name>G7EB28_MIXOS</name>
<dbReference type="eggNOG" id="ENOG502RZIB">
    <property type="taxonomic scope" value="Eukaryota"/>
</dbReference>
<evidence type="ECO:0008006" key="5">
    <source>
        <dbReference type="Google" id="ProtNLM"/>
    </source>
</evidence>
<gene>
    <name evidence="3" type="primary">Mo06741</name>
    <name evidence="3" type="ORF">E5Q_06741</name>
</gene>
<dbReference type="PANTHER" id="PTHR19346:SF4">
    <property type="entry name" value="SUGAR PHOSPHATE TRANSPORTER DOMAIN-CONTAINING PROTEIN"/>
    <property type="match status" value="1"/>
</dbReference>
<reference evidence="3 4" key="1">
    <citation type="journal article" date="2011" name="J. Gen. Appl. Microbiol.">
        <title>Draft genome sequencing of the enigmatic basidiomycete Mixia osmundae.</title>
        <authorList>
            <person name="Nishida H."/>
            <person name="Nagatsuka Y."/>
            <person name="Sugiyama J."/>
        </authorList>
    </citation>
    <scope>NUCLEOTIDE SEQUENCE [LARGE SCALE GENOMIC DNA]</scope>
    <source>
        <strain evidence="4">CBS 9802 / IAM 14324 / JCM 22182 / KY 12970</strain>
    </source>
</reference>
<feature type="transmembrane region" description="Helical" evidence="2">
    <location>
        <begin position="144"/>
        <end position="161"/>
    </location>
</feature>
<accession>G7EB28</accession>
<feature type="transmembrane region" description="Helical" evidence="2">
    <location>
        <begin position="250"/>
        <end position="270"/>
    </location>
</feature>
<keyword evidence="4" id="KW-1185">Reference proteome</keyword>
<dbReference type="HOGENOM" id="CLU_025401_1_0_1"/>
<dbReference type="SUPFAM" id="SSF103481">
    <property type="entry name" value="Multidrug resistance efflux transporter EmrE"/>
    <property type="match status" value="1"/>
</dbReference>
<feature type="transmembrane region" description="Helical" evidence="2">
    <location>
        <begin position="415"/>
        <end position="438"/>
    </location>
</feature>
<feature type="transmembrane region" description="Helical" evidence="2">
    <location>
        <begin position="445"/>
        <end position="466"/>
    </location>
</feature>
<dbReference type="Proteomes" id="UP000009131">
    <property type="component" value="Unassembled WGS sequence"/>
</dbReference>
<feature type="region of interest" description="Disordered" evidence="1">
    <location>
        <begin position="316"/>
        <end position="348"/>
    </location>
</feature>
<dbReference type="EMBL" id="BABT02000252">
    <property type="protein sequence ID" value="GAB00039.1"/>
    <property type="molecule type" value="Genomic_DNA"/>
</dbReference>
<feature type="transmembrane region" description="Helical" evidence="2">
    <location>
        <begin position="50"/>
        <end position="72"/>
    </location>
</feature>
<dbReference type="AlphaFoldDB" id="G7EB28"/>
<dbReference type="PANTHER" id="PTHR19346">
    <property type="entry name" value="SUGAR PHOSPHATE TRANSPORTER DOMAIN-CONTAINING PROTEIN"/>
    <property type="match status" value="1"/>
</dbReference>
<sequence length="530" mass="56754">MGWLELRKAGAGLVFAFVLLAYTVQTELAQHVTQSYAKPYFLLYLTHSSYMLVAPVHLFGLWAAGLPVRAVIRQVKTALHRQFGAGQDAESPASNGIARPSWLASAKKLIDPTITAEAGHTARLSSAAWTAADGFPLGSMCKTIVYLTFLIALPAASWYGAVPLTSMTDITAIYNSNAFWAYVFSIYFLGTERWEVRKVLSVSLACIGVFIIAYGDSDELDHVTPPEGGMDGETKLARRLAPSIDIGSRLLGNLLALIGSLSFGLYEVWYKRYAALPDEMGAQVTVRRVGMTRSTSNATLLTPGRDRAARFYDRSVLGPDSAPEDDEQAATPATHEMPIGLGTPPPSRRPLTRTVSAASLGIAAADAYQTPPVVFLTHANFITSMIGVFTLLLLWVPIPILHFTGIEPFELPPNLGIVGSIIAMVICGVIFNCGFMLLLGLWGPVVASVGNLCTLVLVAIADTFVMSSALSMSALIGCGLIVGAFSVLLVDMLTSDPESKPAADVNEEVYALGDDDEDDDESVPADTTRP</sequence>
<dbReference type="InterPro" id="IPR037185">
    <property type="entry name" value="EmrE-like"/>
</dbReference>
<organism evidence="3 4">
    <name type="scientific">Mixia osmundae (strain CBS 9802 / IAM 14324 / JCM 22182 / KY 12970)</name>
    <dbReference type="NCBI Taxonomy" id="764103"/>
    <lineage>
        <taxon>Eukaryota</taxon>
        <taxon>Fungi</taxon>
        <taxon>Dikarya</taxon>
        <taxon>Basidiomycota</taxon>
        <taxon>Pucciniomycotina</taxon>
        <taxon>Mixiomycetes</taxon>
        <taxon>Mixiales</taxon>
        <taxon>Mixiaceae</taxon>
        <taxon>Mixia</taxon>
    </lineage>
</organism>
<feature type="transmembrane region" description="Helical" evidence="2">
    <location>
        <begin position="381"/>
        <end position="403"/>
    </location>
</feature>
<dbReference type="OrthoDB" id="10062838at2759"/>
<proteinExistence type="predicted"/>
<evidence type="ECO:0000313" key="4">
    <source>
        <dbReference type="Proteomes" id="UP000009131"/>
    </source>
</evidence>
<dbReference type="InterPro" id="IPR026505">
    <property type="entry name" value="Solute_c_fam_35_mem_F3/F4"/>
</dbReference>
<evidence type="ECO:0000256" key="2">
    <source>
        <dbReference type="SAM" id="Phobius"/>
    </source>
</evidence>
<feature type="region of interest" description="Disordered" evidence="1">
    <location>
        <begin position="497"/>
        <end position="530"/>
    </location>
</feature>
<feature type="compositionally biased region" description="Acidic residues" evidence="1">
    <location>
        <begin position="513"/>
        <end position="523"/>
    </location>
</feature>
<reference evidence="3 4" key="2">
    <citation type="journal article" date="2012" name="Open Biol.">
        <title>Characteristics of nucleosomes and linker DNA regions on the genome of the basidiomycete Mixia osmundae revealed by mono- and dinucleosome mapping.</title>
        <authorList>
            <person name="Nishida H."/>
            <person name="Kondo S."/>
            <person name="Matsumoto T."/>
            <person name="Suzuki Y."/>
            <person name="Yoshikawa H."/>
            <person name="Taylor T.D."/>
            <person name="Sugiyama J."/>
        </authorList>
    </citation>
    <scope>NUCLEOTIDE SEQUENCE [LARGE SCALE GENOMIC DNA]</scope>
    <source>
        <strain evidence="4">CBS 9802 / IAM 14324 / JCM 22182 / KY 12970</strain>
    </source>
</reference>